<proteinExistence type="predicted"/>
<dbReference type="EMBL" id="GBRH01221358">
    <property type="protein sequence ID" value="JAD76537.1"/>
    <property type="molecule type" value="Transcribed_RNA"/>
</dbReference>
<sequence length="116" mass="12035">MFQFPSTRSPPSSTSGSQCGIAVSIGFGTLIYGGSRCSFLFDQHGEESSPPVVTRQRLPLQSALLAAVAAASAPTAAARAGQAMGGLHGERFILLPHIVMPSLRMLGIIRGASSQH</sequence>
<evidence type="ECO:0000313" key="1">
    <source>
        <dbReference type="EMBL" id="JAD76537.1"/>
    </source>
</evidence>
<dbReference type="AlphaFoldDB" id="A0A0A9CYH9"/>
<reference evidence="1" key="2">
    <citation type="journal article" date="2015" name="Data Brief">
        <title>Shoot transcriptome of the giant reed, Arundo donax.</title>
        <authorList>
            <person name="Barrero R.A."/>
            <person name="Guerrero F.D."/>
            <person name="Moolhuijzen P."/>
            <person name="Goolsby J.A."/>
            <person name="Tidwell J."/>
            <person name="Bellgard S.E."/>
            <person name="Bellgard M.I."/>
        </authorList>
    </citation>
    <scope>NUCLEOTIDE SEQUENCE</scope>
    <source>
        <tissue evidence="1">Shoot tissue taken approximately 20 cm above the soil surface</tissue>
    </source>
</reference>
<name>A0A0A9CYH9_ARUDO</name>
<accession>A0A0A9CYH9</accession>
<reference evidence="1" key="1">
    <citation type="submission" date="2014-09" db="EMBL/GenBank/DDBJ databases">
        <authorList>
            <person name="Magalhaes I.L.F."/>
            <person name="Oliveira U."/>
            <person name="Santos F.R."/>
            <person name="Vidigal T.H.D.A."/>
            <person name="Brescovit A.D."/>
            <person name="Santos A.J."/>
        </authorList>
    </citation>
    <scope>NUCLEOTIDE SEQUENCE</scope>
    <source>
        <tissue evidence="1">Shoot tissue taken approximately 20 cm above the soil surface</tissue>
    </source>
</reference>
<protein>
    <submittedName>
        <fullName evidence="1">Uncharacterized protein</fullName>
    </submittedName>
</protein>
<organism evidence="1">
    <name type="scientific">Arundo donax</name>
    <name type="common">Giant reed</name>
    <name type="synonym">Donax arundinaceus</name>
    <dbReference type="NCBI Taxonomy" id="35708"/>
    <lineage>
        <taxon>Eukaryota</taxon>
        <taxon>Viridiplantae</taxon>
        <taxon>Streptophyta</taxon>
        <taxon>Embryophyta</taxon>
        <taxon>Tracheophyta</taxon>
        <taxon>Spermatophyta</taxon>
        <taxon>Magnoliopsida</taxon>
        <taxon>Liliopsida</taxon>
        <taxon>Poales</taxon>
        <taxon>Poaceae</taxon>
        <taxon>PACMAD clade</taxon>
        <taxon>Arundinoideae</taxon>
        <taxon>Arundineae</taxon>
        <taxon>Arundo</taxon>
    </lineage>
</organism>